<comment type="caution">
    <text evidence="7">The sequence shown here is derived from an EMBL/GenBank/DDBJ whole genome shotgun (WGS) entry which is preliminary data.</text>
</comment>
<keyword evidence="8" id="KW-1185">Reference proteome</keyword>
<dbReference type="OrthoDB" id="96314at2759"/>
<keyword evidence="5" id="KW-0472">Membrane</keyword>
<reference evidence="7 8" key="1">
    <citation type="submission" date="2019-05" db="EMBL/GenBank/DDBJ databases">
        <title>Another draft genome of Portunus trituberculatus and its Hox gene families provides insights of decapod evolution.</title>
        <authorList>
            <person name="Jeong J.-H."/>
            <person name="Song I."/>
            <person name="Kim S."/>
            <person name="Choi T."/>
            <person name="Kim D."/>
            <person name="Ryu S."/>
            <person name="Kim W."/>
        </authorList>
    </citation>
    <scope>NUCLEOTIDE SEQUENCE [LARGE SCALE GENOMIC DNA]</scope>
    <source>
        <tissue evidence="7">Muscle</tissue>
    </source>
</reference>
<comment type="similarity">
    <text evidence="1">Belongs to the sulfatase family.</text>
</comment>
<dbReference type="Proteomes" id="UP000324222">
    <property type="component" value="Unassembled WGS sequence"/>
</dbReference>
<organism evidence="7 8">
    <name type="scientific">Portunus trituberculatus</name>
    <name type="common">Swimming crab</name>
    <name type="synonym">Neptunus trituberculatus</name>
    <dbReference type="NCBI Taxonomy" id="210409"/>
    <lineage>
        <taxon>Eukaryota</taxon>
        <taxon>Metazoa</taxon>
        <taxon>Ecdysozoa</taxon>
        <taxon>Arthropoda</taxon>
        <taxon>Crustacea</taxon>
        <taxon>Multicrustacea</taxon>
        <taxon>Malacostraca</taxon>
        <taxon>Eumalacostraca</taxon>
        <taxon>Eucarida</taxon>
        <taxon>Decapoda</taxon>
        <taxon>Pleocyemata</taxon>
        <taxon>Brachyura</taxon>
        <taxon>Eubrachyura</taxon>
        <taxon>Portunoidea</taxon>
        <taxon>Portunidae</taxon>
        <taxon>Portuninae</taxon>
        <taxon>Portunus</taxon>
    </lineage>
</organism>
<keyword evidence="2" id="KW-0479">Metal-binding</keyword>
<gene>
    <name evidence="7" type="primary">Sulf1_0</name>
    <name evidence="7" type="ORF">E2C01_031422</name>
</gene>
<accession>A0A5B7EXK4</accession>
<keyword evidence="3" id="KW-0106">Calcium</keyword>
<feature type="region of interest" description="Disordered" evidence="4">
    <location>
        <begin position="289"/>
        <end position="360"/>
    </location>
</feature>
<evidence type="ECO:0000313" key="7">
    <source>
        <dbReference type="EMBL" id="MPC37926.1"/>
    </source>
</evidence>
<dbReference type="Pfam" id="PF12548">
    <property type="entry name" value="DUF3740"/>
    <property type="match status" value="1"/>
</dbReference>
<protein>
    <submittedName>
        <fullName evidence="7">Extracellular sulfatase SULF-1</fullName>
    </submittedName>
</protein>
<dbReference type="AlphaFoldDB" id="A0A5B7EXK4"/>
<feature type="transmembrane region" description="Helical" evidence="5">
    <location>
        <begin position="460"/>
        <end position="482"/>
    </location>
</feature>
<dbReference type="EMBL" id="VSRR010003927">
    <property type="protein sequence ID" value="MPC37926.1"/>
    <property type="molecule type" value="Genomic_DNA"/>
</dbReference>
<dbReference type="PANTHER" id="PTHR43108">
    <property type="entry name" value="N-ACETYLGLUCOSAMINE-6-SULFATASE FAMILY MEMBER"/>
    <property type="match status" value="1"/>
</dbReference>
<keyword evidence="5" id="KW-0812">Transmembrane</keyword>
<evidence type="ECO:0000256" key="5">
    <source>
        <dbReference type="SAM" id="Phobius"/>
    </source>
</evidence>
<feature type="domain" description="Extracellular sulfatase C-terminal" evidence="6">
    <location>
        <begin position="86"/>
        <end position="200"/>
    </location>
</feature>
<evidence type="ECO:0000259" key="6">
    <source>
        <dbReference type="Pfam" id="PF12548"/>
    </source>
</evidence>
<feature type="region of interest" description="Disordered" evidence="4">
    <location>
        <begin position="221"/>
        <end position="275"/>
    </location>
</feature>
<evidence type="ECO:0000256" key="1">
    <source>
        <dbReference type="ARBA" id="ARBA00008779"/>
    </source>
</evidence>
<evidence type="ECO:0000256" key="3">
    <source>
        <dbReference type="ARBA" id="ARBA00022837"/>
    </source>
</evidence>
<dbReference type="GO" id="GO:0046872">
    <property type="term" value="F:metal ion binding"/>
    <property type="evidence" value="ECO:0007669"/>
    <property type="project" value="UniProtKB-KW"/>
</dbReference>
<sequence length="483" mass="54615">MGYLVRLDSAERRKQRTFLKKHLTQVVFTDLTTFNRLLLNHLLPDLRTFNTKFIKVFSDVDSQELMEQNLHVPGRKVLLPRTHHDTYRHRRSTRAEEAGEEHLEEDVVDAFVKDEEIRDLDVTINTLSDELESLESNIAATVVSANNTSTSLPENQESLRHGCRVTGSTVGCTDDVYRDPQAWRLSKVAIDQQIRRLRHQLIVMKVAGNTHTCCSIVSNVEPEEGSGVGDSTTPPGVTVTSVSPAGVDGLEVEEEEEVERQSGGGGVADDGGVTNLEEADEVVIYGTDYSTGSSQESQGEEEESKETQAGVEDEVGDGWGGAGYPPLGSTRLEQKLVERDRKRQERQKLRQERQSIKQRRREIKVKKKMRKIKNNLAQCNYTMLNCYTHDNDHWRTPPLWHGTGGGRGRILDGKFCFCMNAINNTYWCVRTINQTHNFLYCEFITGLVTYYDLNIGEMLALEYVCVCVCVLFLLYFTSIVNVV</sequence>
<feature type="compositionally biased region" description="Low complexity" evidence="4">
    <location>
        <begin position="229"/>
        <end position="249"/>
    </location>
</feature>
<dbReference type="PANTHER" id="PTHR43108:SF16">
    <property type="entry name" value="EXTRACELLULAR SULFATASE SULF-1 HOMOLOG"/>
    <property type="match status" value="1"/>
</dbReference>
<proteinExistence type="inferred from homology"/>
<name>A0A5B7EXK4_PORTR</name>
<feature type="compositionally biased region" description="Basic and acidic residues" evidence="4">
    <location>
        <begin position="332"/>
        <end position="355"/>
    </location>
</feature>
<evidence type="ECO:0000256" key="2">
    <source>
        <dbReference type="ARBA" id="ARBA00022723"/>
    </source>
</evidence>
<dbReference type="GO" id="GO:0005539">
    <property type="term" value="F:glycosaminoglycan binding"/>
    <property type="evidence" value="ECO:0007669"/>
    <property type="project" value="TreeGrafter"/>
</dbReference>
<keyword evidence="5" id="KW-1133">Transmembrane helix</keyword>
<dbReference type="InterPro" id="IPR024609">
    <property type="entry name" value="Extracellular_sulfatase_C"/>
</dbReference>
<dbReference type="GO" id="GO:0008449">
    <property type="term" value="F:N-acetylglucosamine-6-sulfatase activity"/>
    <property type="evidence" value="ECO:0007669"/>
    <property type="project" value="TreeGrafter"/>
</dbReference>
<evidence type="ECO:0000256" key="4">
    <source>
        <dbReference type="SAM" id="MobiDB-lite"/>
    </source>
</evidence>
<evidence type="ECO:0000313" key="8">
    <source>
        <dbReference type="Proteomes" id="UP000324222"/>
    </source>
</evidence>